<comment type="subcellular location">
    <subcellularLocation>
        <location evidence="1">Membrane</location>
        <topology evidence="1">Multi-pass membrane protein</topology>
    </subcellularLocation>
</comment>
<comment type="caution">
    <text evidence="12">The sequence shown here is derived from an EMBL/GenBank/DDBJ whole genome shotgun (WGS) entry which is preliminary data.</text>
</comment>
<evidence type="ECO:0000256" key="7">
    <source>
        <dbReference type="ARBA" id="ARBA00023136"/>
    </source>
</evidence>
<proteinExistence type="inferred from homology"/>
<feature type="transmembrane region" description="Helical" evidence="11">
    <location>
        <begin position="292"/>
        <end position="318"/>
    </location>
</feature>
<dbReference type="PANTHER" id="PTHR11616:SF241">
    <property type="entry name" value="SODIUM- AND CHLORIDE-DEPENDENT GLYCINE TRANSPORTER 2"/>
    <property type="match status" value="1"/>
</dbReference>
<dbReference type="InterPro" id="IPR000175">
    <property type="entry name" value="Na/ntran_symport"/>
</dbReference>
<keyword evidence="9" id="KW-1015">Disulfide bond</keyword>
<evidence type="ECO:0000256" key="10">
    <source>
        <dbReference type="SAM" id="MobiDB-lite"/>
    </source>
</evidence>
<evidence type="ECO:0000256" key="5">
    <source>
        <dbReference type="ARBA" id="ARBA00022847"/>
    </source>
</evidence>
<evidence type="ECO:0000256" key="6">
    <source>
        <dbReference type="ARBA" id="ARBA00022989"/>
    </source>
</evidence>
<accession>A0AAV4NYK9</accession>
<dbReference type="InterPro" id="IPR037272">
    <property type="entry name" value="SNS_sf"/>
</dbReference>
<evidence type="ECO:0000256" key="2">
    <source>
        <dbReference type="ARBA" id="ARBA00006459"/>
    </source>
</evidence>
<feature type="binding site" evidence="8">
    <location>
        <position position="298"/>
    </location>
    <ligand>
        <name>Na(+)</name>
        <dbReference type="ChEBI" id="CHEBI:29101"/>
        <label>1</label>
    </ligand>
</feature>
<keyword evidence="4 11" id="KW-0812">Transmembrane</keyword>
<dbReference type="AlphaFoldDB" id="A0AAV4NYK9"/>
<dbReference type="PROSITE" id="PS50267">
    <property type="entry name" value="NA_NEUROTRAN_SYMP_3"/>
    <property type="match status" value="1"/>
</dbReference>
<evidence type="ECO:0000313" key="13">
    <source>
        <dbReference type="Proteomes" id="UP001054945"/>
    </source>
</evidence>
<gene>
    <name evidence="12" type="primary">slc6a9</name>
    <name evidence="12" type="ORF">CEXT_779011</name>
</gene>
<evidence type="ECO:0000256" key="3">
    <source>
        <dbReference type="ARBA" id="ARBA00022448"/>
    </source>
</evidence>
<dbReference type="Proteomes" id="UP001054945">
    <property type="component" value="Unassembled WGS sequence"/>
</dbReference>
<feature type="binding site" evidence="8">
    <location>
        <position position="266"/>
    </location>
    <ligand>
        <name>Na(+)</name>
        <dbReference type="ChEBI" id="CHEBI:29101"/>
        <label>1</label>
    </ligand>
</feature>
<feature type="disulfide bond" evidence="9">
    <location>
        <begin position="120"/>
        <end position="129"/>
    </location>
</feature>
<dbReference type="GO" id="GO:0006865">
    <property type="term" value="P:amino acid transport"/>
    <property type="evidence" value="ECO:0007669"/>
    <property type="project" value="TreeGrafter"/>
</dbReference>
<dbReference type="SUPFAM" id="SSF161070">
    <property type="entry name" value="SNF-like"/>
    <property type="match status" value="1"/>
</dbReference>
<dbReference type="PANTHER" id="PTHR11616">
    <property type="entry name" value="SODIUM/CHLORIDE DEPENDENT TRANSPORTER"/>
    <property type="match status" value="1"/>
</dbReference>
<feature type="transmembrane region" description="Helical" evidence="11">
    <location>
        <begin position="227"/>
        <end position="251"/>
    </location>
</feature>
<protein>
    <submittedName>
        <fullName evidence="12">Sodium- and chloride-dependent glycine transporter 1</fullName>
    </submittedName>
</protein>
<dbReference type="GO" id="GO:0015293">
    <property type="term" value="F:symporter activity"/>
    <property type="evidence" value="ECO:0007669"/>
    <property type="project" value="UniProtKB-KW"/>
</dbReference>
<reference evidence="12 13" key="1">
    <citation type="submission" date="2021-06" db="EMBL/GenBank/DDBJ databases">
        <title>Caerostris extrusa draft genome.</title>
        <authorList>
            <person name="Kono N."/>
            <person name="Arakawa K."/>
        </authorList>
    </citation>
    <scope>NUCLEOTIDE SEQUENCE [LARGE SCALE GENOMIC DNA]</scope>
</reference>
<evidence type="ECO:0000313" key="12">
    <source>
        <dbReference type="EMBL" id="GIX89494.1"/>
    </source>
</evidence>
<dbReference type="GO" id="GO:0005886">
    <property type="term" value="C:plasma membrane"/>
    <property type="evidence" value="ECO:0007669"/>
    <property type="project" value="TreeGrafter"/>
</dbReference>
<evidence type="ECO:0000256" key="8">
    <source>
        <dbReference type="PIRSR" id="PIRSR600175-1"/>
    </source>
</evidence>
<keyword evidence="7 11" id="KW-0472">Membrane</keyword>
<feature type="transmembrane region" description="Helical" evidence="11">
    <location>
        <begin position="263"/>
        <end position="280"/>
    </location>
</feature>
<comment type="similarity">
    <text evidence="2">Belongs to the sodium:neurotransmitter symporter (SNF) (TC 2.A.22) family.</text>
</comment>
<dbReference type="GO" id="GO:0035725">
    <property type="term" value="P:sodium ion transmembrane transport"/>
    <property type="evidence" value="ECO:0007669"/>
    <property type="project" value="TreeGrafter"/>
</dbReference>
<dbReference type="Pfam" id="PF00209">
    <property type="entry name" value="SNF"/>
    <property type="match status" value="2"/>
</dbReference>
<evidence type="ECO:0000256" key="11">
    <source>
        <dbReference type="SAM" id="Phobius"/>
    </source>
</evidence>
<sequence length="331" mass="36554">MSAKRTPKPIPYHEEKESTAKLLSNGFKACVTSKASAEPSISVPLPPPEDTSSTISSNSLDCEENKRAVWGRQLDFFLSCVGYAVGLGNIWRFPYLCYQSGGAWTLYYIYHSYNVVWATCDNWWNTENCVKPKVFDSNASHENSSILEHFNSTNNDSLITTSVSIMSNASRKTSSEEFWLYNVLHQSSGIGDLGQIQWPLALTLFIAWFVVFLCLQNGVKSSGKVVYVSATFPYVVLVCLLIRGVTLPGAWNGIVWGDAATQIFYSVGAAWGAVLTMASYNKFSNNVYRDAMLIPIINCGTSIFAGLVVFSIIGFMAYETGNTIEEVVSED</sequence>
<keyword evidence="8" id="KW-0915">Sodium</keyword>
<keyword evidence="3" id="KW-0813">Transport</keyword>
<evidence type="ECO:0000256" key="9">
    <source>
        <dbReference type="PIRSR" id="PIRSR600175-2"/>
    </source>
</evidence>
<dbReference type="PRINTS" id="PR00176">
    <property type="entry name" value="NANEUSMPORT"/>
</dbReference>
<keyword evidence="13" id="KW-1185">Reference proteome</keyword>
<dbReference type="EMBL" id="BPLR01021431">
    <property type="protein sequence ID" value="GIX89494.1"/>
    <property type="molecule type" value="Genomic_DNA"/>
</dbReference>
<feature type="transmembrane region" description="Helical" evidence="11">
    <location>
        <begin position="196"/>
        <end position="215"/>
    </location>
</feature>
<keyword evidence="5" id="KW-0769">Symport</keyword>
<keyword evidence="8" id="KW-0479">Metal-binding</keyword>
<organism evidence="12 13">
    <name type="scientific">Caerostris extrusa</name>
    <name type="common">Bark spider</name>
    <name type="synonym">Caerostris bankana</name>
    <dbReference type="NCBI Taxonomy" id="172846"/>
    <lineage>
        <taxon>Eukaryota</taxon>
        <taxon>Metazoa</taxon>
        <taxon>Ecdysozoa</taxon>
        <taxon>Arthropoda</taxon>
        <taxon>Chelicerata</taxon>
        <taxon>Arachnida</taxon>
        <taxon>Araneae</taxon>
        <taxon>Araneomorphae</taxon>
        <taxon>Entelegynae</taxon>
        <taxon>Araneoidea</taxon>
        <taxon>Araneidae</taxon>
        <taxon>Caerostris</taxon>
    </lineage>
</organism>
<name>A0AAV4NYK9_CAEEX</name>
<feature type="region of interest" description="Disordered" evidence="10">
    <location>
        <begin position="36"/>
        <end position="58"/>
    </location>
</feature>
<evidence type="ECO:0000256" key="1">
    <source>
        <dbReference type="ARBA" id="ARBA00004141"/>
    </source>
</evidence>
<keyword evidence="6 11" id="KW-1133">Transmembrane helix</keyword>
<evidence type="ECO:0000256" key="4">
    <source>
        <dbReference type="ARBA" id="ARBA00022692"/>
    </source>
</evidence>
<dbReference type="GO" id="GO:0046872">
    <property type="term" value="F:metal ion binding"/>
    <property type="evidence" value="ECO:0007669"/>
    <property type="project" value="UniProtKB-KW"/>
</dbReference>